<dbReference type="AlphaFoldDB" id="A0A4S8PNK7"/>
<dbReference type="RefSeq" id="WP_136529062.1">
    <property type="nucleotide sequence ID" value="NZ_STGX01000004.1"/>
</dbReference>
<keyword evidence="2" id="KW-1185">Reference proteome</keyword>
<dbReference type="Proteomes" id="UP000305792">
    <property type="component" value="Unassembled WGS sequence"/>
</dbReference>
<dbReference type="InterPro" id="IPR001646">
    <property type="entry name" value="5peptide_repeat"/>
</dbReference>
<sequence>MKFRKIDEQRSMRRPLVEADRLRPLTEEPDPDFELSELLIEGLEWTGAVADGSLEQSLLRSVDLSGTTLSPFEVVDVVVERSVLANGRWERATVRRLEITDSQLVGWQAQFALAQDVYVADCRADFAGVSIGSAKGPVVFERCRFMNATFLGDLSKAVFIDCTFPGADFSRVSNAKGCDMRRADLSGITGLMSLRGALITADQAVAIAGELATAAGFKLA</sequence>
<dbReference type="SUPFAM" id="SSF141571">
    <property type="entry name" value="Pentapeptide repeat-like"/>
    <property type="match status" value="1"/>
</dbReference>
<accession>A0A4S8PNK7</accession>
<evidence type="ECO:0000313" key="1">
    <source>
        <dbReference type="EMBL" id="THV30189.1"/>
    </source>
</evidence>
<organism evidence="1 2">
    <name type="scientific">Glycomyces paridis</name>
    <dbReference type="NCBI Taxonomy" id="2126555"/>
    <lineage>
        <taxon>Bacteria</taxon>
        <taxon>Bacillati</taxon>
        <taxon>Actinomycetota</taxon>
        <taxon>Actinomycetes</taxon>
        <taxon>Glycomycetales</taxon>
        <taxon>Glycomycetaceae</taxon>
        <taxon>Glycomyces</taxon>
    </lineage>
</organism>
<name>A0A4S8PNK7_9ACTN</name>
<dbReference type="Gene3D" id="2.160.20.80">
    <property type="entry name" value="E3 ubiquitin-protein ligase SopA"/>
    <property type="match status" value="1"/>
</dbReference>
<dbReference type="Pfam" id="PF00805">
    <property type="entry name" value="Pentapeptide"/>
    <property type="match status" value="1"/>
</dbReference>
<dbReference type="OrthoDB" id="5178273at2"/>
<proteinExistence type="predicted"/>
<evidence type="ECO:0000313" key="2">
    <source>
        <dbReference type="Proteomes" id="UP000305792"/>
    </source>
</evidence>
<protein>
    <submittedName>
        <fullName evidence="1">Pentapeptide repeat-containing protein</fullName>
    </submittedName>
</protein>
<comment type="caution">
    <text evidence="1">The sequence shown here is derived from an EMBL/GenBank/DDBJ whole genome shotgun (WGS) entry which is preliminary data.</text>
</comment>
<dbReference type="EMBL" id="STGX01000004">
    <property type="protein sequence ID" value="THV30189.1"/>
    <property type="molecule type" value="Genomic_DNA"/>
</dbReference>
<gene>
    <name evidence="1" type="ORF">E9998_07405</name>
</gene>
<reference evidence="1 2" key="1">
    <citation type="journal article" date="2018" name="Int. J. Syst. Evol. Microbiol.">
        <title>Glycomyces paridis sp. nov., isolated from the medicinal plant Paris polyphylla.</title>
        <authorList>
            <person name="Fang X.M."/>
            <person name="Bai J.L."/>
            <person name="Su J."/>
            <person name="Zhao L.L."/>
            <person name="Liu H.Y."/>
            <person name="Ma B.P."/>
            <person name="Zhang Y.Q."/>
            <person name="Yu L.Y."/>
        </authorList>
    </citation>
    <scope>NUCLEOTIDE SEQUENCE [LARGE SCALE GENOMIC DNA]</scope>
    <source>
        <strain evidence="1 2">CPCC 204357</strain>
    </source>
</reference>